<dbReference type="OrthoDB" id="9826259at2"/>
<accession>J9DGS0</accession>
<dbReference type="Proteomes" id="UP000004836">
    <property type="component" value="Unassembled WGS sequence"/>
</dbReference>
<dbReference type="STRING" id="1220535.IMCC14465_11190"/>
<reference evidence="2 3" key="1">
    <citation type="journal article" date="2012" name="J. Bacteriol.">
        <title>Genome Sequence of Strain IMCC14465, Isolated from the East Sea, Belonging to the PS1 Clade of Alphaproteobacteria.</title>
        <authorList>
            <person name="Yang S.J."/>
            <person name="Kang I."/>
            <person name="Cho J.C."/>
        </authorList>
    </citation>
    <scope>NUCLEOTIDE SEQUENCE [LARGE SCALE GENOMIC DNA]</scope>
    <source>
        <strain evidence="2 3">IMCC14465</strain>
    </source>
</reference>
<keyword evidence="1" id="KW-0812">Transmembrane</keyword>
<feature type="transmembrane region" description="Helical" evidence="1">
    <location>
        <begin position="20"/>
        <end position="40"/>
    </location>
</feature>
<keyword evidence="1" id="KW-1133">Transmembrane helix</keyword>
<keyword evidence="3" id="KW-1185">Reference proteome</keyword>
<proteinExistence type="predicted"/>
<dbReference type="AlphaFoldDB" id="J9DGS0"/>
<evidence type="ECO:0000256" key="1">
    <source>
        <dbReference type="SAM" id="Phobius"/>
    </source>
</evidence>
<name>J9DGS0_9PROT</name>
<organism evidence="2 3">
    <name type="scientific">alpha proteobacterium IMCC14465</name>
    <dbReference type="NCBI Taxonomy" id="1220535"/>
    <lineage>
        <taxon>Bacteria</taxon>
        <taxon>Pseudomonadati</taxon>
        <taxon>Pseudomonadota</taxon>
        <taxon>Alphaproteobacteria</taxon>
        <taxon>PS1 clade</taxon>
    </lineage>
</organism>
<sequence>MTHLHKSEKFESHAKEQNGYITLIAIAFIAVATMSLTALNSRVTQFSKLRSLSLQDQSLSARAGEALELGMRHMFSLTDELDANETGFTLSGGVSDTSLSTDRTSCLNDVPGFEASTASSYQAGTRLAYDKISSRFFIRDLSAGSTPRKFGIYGCALRGSRVKRFMAEWSFDATDDGAFSLERTRRF</sequence>
<comment type="caution">
    <text evidence="2">The sequence shown here is derived from an EMBL/GenBank/DDBJ whole genome shotgun (WGS) entry which is preliminary data.</text>
</comment>
<keyword evidence="1" id="KW-0472">Membrane</keyword>
<evidence type="ECO:0000313" key="3">
    <source>
        <dbReference type="Proteomes" id="UP000004836"/>
    </source>
</evidence>
<dbReference type="EMBL" id="ALYF01000003">
    <property type="protein sequence ID" value="EJW21323.1"/>
    <property type="molecule type" value="Genomic_DNA"/>
</dbReference>
<evidence type="ECO:0000313" key="2">
    <source>
        <dbReference type="EMBL" id="EJW21323.1"/>
    </source>
</evidence>
<gene>
    <name evidence="2" type="ORF">IMCC14465_11190</name>
</gene>
<protein>
    <submittedName>
        <fullName evidence="2">Uncharacterized protein</fullName>
    </submittedName>
</protein>